<dbReference type="EMBL" id="JAAIJR010000007">
    <property type="protein sequence ID" value="NEX19294.1"/>
    <property type="molecule type" value="Genomic_DNA"/>
</dbReference>
<protein>
    <recommendedName>
        <fullName evidence="9">Bacteriorhodopsin</fullName>
    </recommendedName>
</protein>
<feature type="transmembrane region" description="Helical" evidence="6">
    <location>
        <begin position="39"/>
        <end position="58"/>
    </location>
</feature>
<feature type="transmembrane region" description="Helical" evidence="6">
    <location>
        <begin position="115"/>
        <end position="133"/>
    </location>
</feature>
<dbReference type="InterPro" id="IPR001425">
    <property type="entry name" value="Arc/bac/fun_rhodopsins"/>
</dbReference>
<reference evidence="8" key="1">
    <citation type="journal article" date="2020" name="Microbiol. Resour. Announc.">
        <title>Draft Genome Sequences of Thiorhodococcus mannitoliphagus and Thiorhodococcus minor, Purple Sulfur Photosynthetic Bacteria in the Gammaproteobacterial Family Chromatiaceae.</title>
        <authorList>
            <person name="Aviles F.A."/>
            <person name="Meyer T.E."/>
            <person name="Kyndt J.A."/>
        </authorList>
    </citation>
    <scope>NUCLEOTIDE SEQUENCE [LARGE SCALE GENOMIC DNA]</scope>
    <source>
        <strain evidence="8">DSM 18266</strain>
    </source>
</reference>
<evidence type="ECO:0000313" key="7">
    <source>
        <dbReference type="EMBL" id="NEX19294.1"/>
    </source>
</evidence>
<keyword evidence="5 6" id="KW-0472">Membrane</keyword>
<feature type="transmembrane region" description="Helical" evidence="6">
    <location>
        <begin position="88"/>
        <end position="108"/>
    </location>
</feature>
<feature type="transmembrane region" description="Helical" evidence="6">
    <location>
        <begin position="220"/>
        <end position="241"/>
    </location>
</feature>
<dbReference type="Gene3D" id="1.20.1070.10">
    <property type="entry name" value="Rhodopsin 7-helix transmembrane proteins"/>
    <property type="match status" value="1"/>
</dbReference>
<feature type="transmembrane region" description="Helical" evidence="6">
    <location>
        <begin position="6"/>
        <end position="27"/>
    </location>
</feature>
<keyword evidence="4 6" id="KW-1133">Transmembrane helix</keyword>
<dbReference type="SMART" id="SM01021">
    <property type="entry name" value="Bac_rhodopsin"/>
    <property type="match status" value="1"/>
</dbReference>
<dbReference type="GO" id="GO:0016020">
    <property type="term" value="C:membrane"/>
    <property type="evidence" value="ECO:0007669"/>
    <property type="project" value="UniProtKB-SubCell"/>
</dbReference>
<evidence type="ECO:0000256" key="5">
    <source>
        <dbReference type="ARBA" id="ARBA00023136"/>
    </source>
</evidence>
<comment type="subcellular location">
    <subcellularLocation>
        <location evidence="1">Membrane</location>
        <topology evidence="1">Multi-pass membrane protein</topology>
    </subcellularLocation>
</comment>
<organism evidence="7 8">
    <name type="scientific">Thiorhodococcus mannitoliphagus</name>
    <dbReference type="NCBI Taxonomy" id="329406"/>
    <lineage>
        <taxon>Bacteria</taxon>
        <taxon>Pseudomonadati</taxon>
        <taxon>Pseudomonadota</taxon>
        <taxon>Gammaproteobacteria</taxon>
        <taxon>Chromatiales</taxon>
        <taxon>Chromatiaceae</taxon>
        <taxon>Thiorhodococcus</taxon>
    </lineage>
</organism>
<gene>
    <name evidence="7" type="ORF">G3480_03030</name>
</gene>
<feature type="transmembrane region" description="Helical" evidence="6">
    <location>
        <begin position="184"/>
        <end position="208"/>
    </location>
</feature>
<dbReference type="Pfam" id="PF01036">
    <property type="entry name" value="Bac_rhodopsin"/>
    <property type="match status" value="1"/>
</dbReference>
<name>A0A6P1DUB9_9GAMM</name>
<evidence type="ECO:0000256" key="4">
    <source>
        <dbReference type="ARBA" id="ARBA00022989"/>
    </source>
</evidence>
<evidence type="ECO:0008006" key="9">
    <source>
        <dbReference type="Google" id="ProtNLM"/>
    </source>
</evidence>
<feature type="transmembrane region" description="Helical" evidence="6">
    <location>
        <begin position="145"/>
        <end position="163"/>
    </location>
</feature>
<keyword evidence="3 6" id="KW-0812">Transmembrane</keyword>
<proteinExistence type="inferred from homology"/>
<dbReference type="RefSeq" id="WP_164652192.1">
    <property type="nucleotide sequence ID" value="NZ_JAAIJR010000007.1"/>
</dbReference>
<dbReference type="Proteomes" id="UP000471640">
    <property type="component" value="Unassembled WGS sequence"/>
</dbReference>
<reference evidence="7 8" key="2">
    <citation type="submission" date="2020-02" db="EMBL/GenBank/DDBJ databases">
        <title>Genome sequences of Thiorhodococcus mannitoliphagus and Thiorhodococcus minor, purple sulfur photosynthetic bacteria in the gammaproteobacterial family, Chromatiaceae.</title>
        <authorList>
            <person name="Aviles F.A."/>
            <person name="Meyer T.E."/>
            <person name="Kyndt J.A."/>
        </authorList>
    </citation>
    <scope>NUCLEOTIDE SEQUENCE [LARGE SCALE GENOMIC DNA]</scope>
    <source>
        <strain evidence="7 8">DSM 18266</strain>
    </source>
</reference>
<sequence length="254" mass="27947">MTTLFNLTYFSFLTCGLAAILAVVYFVIQAPKLTGRLRLLALLNIIVCAASSVLHLYFFTRLQPIAAGAAGVQEMAAAIGELPLMVRYGYWLATTAMLIVMFPLLMGIERVGAAFAVKLVIIDFAMISTGYLGERSILSGDGVSLTALTWFTVSGMLWMYMTFSIFQALRRLPGEELIPAQRDALIYMFFFFLIGWAIFPAGFFYAMVFDSGVGVVLREFTVNVGDIVNKVLWGFLVVYAAREISKSLRAEGGA</sequence>
<comment type="similarity">
    <text evidence="2">Belongs to the archaeal/bacterial/fungal opsin family.</text>
</comment>
<dbReference type="SUPFAM" id="SSF81321">
    <property type="entry name" value="Family A G protein-coupled receptor-like"/>
    <property type="match status" value="1"/>
</dbReference>
<evidence type="ECO:0000313" key="8">
    <source>
        <dbReference type="Proteomes" id="UP000471640"/>
    </source>
</evidence>
<evidence type="ECO:0000256" key="1">
    <source>
        <dbReference type="ARBA" id="ARBA00004141"/>
    </source>
</evidence>
<evidence type="ECO:0000256" key="6">
    <source>
        <dbReference type="SAM" id="Phobius"/>
    </source>
</evidence>
<evidence type="ECO:0000256" key="3">
    <source>
        <dbReference type="ARBA" id="ARBA00022692"/>
    </source>
</evidence>
<dbReference type="AlphaFoldDB" id="A0A6P1DUB9"/>
<keyword evidence="8" id="KW-1185">Reference proteome</keyword>
<evidence type="ECO:0000256" key="2">
    <source>
        <dbReference type="ARBA" id="ARBA00008130"/>
    </source>
</evidence>
<accession>A0A6P1DUB9</accession>
<comment type="caution">
    <text evidence="7">The sequence shown here is derived from an EMBL/GenBank/DDBJ whole genome shotgun (WGS) entry which is preliminary data.</text>
</comment>